<accession>A0A9E7PNT1</accession>
<feature type="transmembrane region" description="Helical" evidence="1">
    <location>
        <begin position="37"/>
        <end position="55"/>
    </location>
</feature>
<dbReference type="KEGG" id="mend:L6E24_13335"/>
<proteinExistence type="predicted"/>
<dbReference type="AlphaFoldDB" id="A0A9E7PNT1"/>
<keyword evidence="1" id="KW-0472">Membrane</keyword>
<evidence type="ECO:0000256" key="1">
    <source>
        <dbReference type="SAM" id="Phobius"/>
    </source>
</evidence>
<dbReference type="EMBL" id="CP096115">
    <property type="protein sequence ID" value="UUX92304.1"/>
    <property type="molecule type" value="Genomic_DNA"/>
</dbReference>
<reference evidence="2" key="1">
    <citation type="submission" date="2022-04" db="EMBL/GenBank/DDBJ databases">
        <title>Complete genome of Methanoplanus endosymbiosus DSM 3599.</title>
        <authorList>
            <person name="Chen S.-C."/>
            <person name="You Y.-T."/>
            <person name="Zhou Y.-Z."/>
            <person name="Lai M.-C."/>
        </authorList>
    </citation>
    <scope>NUCLEOTIDE SEQUENCE</scope>
    <source>
        <strain evidence="2">DSM 3599</strain>
    </source>
</reference>
<dbReference type="GeneID" id="74308705"/>
<dbReference type="Proteomes" id="UP001060368">
    <property type="component" value="Chromosome"/>
</dbReference>
<dbReference type="RefSeq" id="WP_257742454.1">
    <property type="nucleotide sequence ID" value="NZ_CP096115.1"/>
</dbReference>
<keyword evidence="3" id="KW-1185">Reference proteome</keyword>
<gene>
    <name evidence="2" type="ORF">L6E24_13335</name>
</gene>
<keyword evidence="1" id="KW-0812">Transmembrane</keyword>
<evidence type="ECO:0000313" key="2">
    <source>
        <dbReference type="EMBL" id="UUX92304.1"/>
    </source>
</evidence>
<feature type="transmembrane region" description="Helical" evidence="1">
    <location>
        <begin position="12"/>
        <end position="31"/>
    </location>
</feature>
<sequence>MSIFNGVYSLRKFVIFTVLAIFVLTLVSFLSTKAMGILAGIGVIGPGIVLMIYILDQYGNYLLMDSGYYMSKEEMEEFGKKKLIKSPNIHKDH</sequence>
<name>A0A9E7PNT1_9EURY</name>
<protein>
    <submittedName>
        <fullName evidence="2">Uncharacterized protein</fullName>
    </submittedName>
</protein>
<evidence type="ECO:0000313" key="3">
    <source>
        <dbReference type="Proteomes" id="UP001060368"/>
    </source>
</evidence>
<organism evidence="2 3">
    <name type="scientific">Methanoplanus endosymbiosus</name>
    <dbReference type="NCBI Taxonomy" id="33865"/>
    <lineage>
        <taxon>Archaea</taxon>
        <taxon>Methanobacteriati</taxon>
        <taxon>Methanobacteriota</taxon>
        <taxon>Stenosarchaea group</taxon>
        <taxon>Methanomicrobia</taxon>
        <taxon>Methanomicrobiales</taxon>
        <taxon>Methanomicrobiaceae</taxon>
        <taxon>Methanoplanus</taxon>
    </lineage>
</organism>
<keyword evidence="1" id="KW-1133">Transmembrane helix</keyword>